<proteinExistence type="predicted"/>
<sequence>MQYIISLRELKLRKENADFPKFRTKLLKFSEVKAENSKLRHITEENTRRETENNELKPRLQHVNSSKNDSSNFNFVAERHEDVCSSKWDRETDDFSPKEPANISDSNHSLVFQIEDREIDAFLIKTHKESISK</sequence>
<evidence type="ECO:0000313" key="3">
    <source>
        <dbReference type="Proteomes" id="UP000615446"/>
    </source>
</evidence>
<comment type="caution">
    <text evidence="2">The sequence shown here is derived from an EMBL/GenBank/DDBJ whole genome shotgun (WGS) entry which is preliminary data.</text>
</comment>
<name>A0A8H3LWV6_9GLOM</name>
<feature type="region of interest" description="Disordered" evidence="1">
    <location>
        <begin position="40"/>
        <end position="72"/>
    </location>
</feature>
<accession>A0A8H3LWV6</accession>
<evidence type="ECO:0000256" key="1">
    <source>
        <dbReference type="SAM" id="MobiDB-lite"/>
    </source>
</evidence>
<dbReference type="AlphaFoldDB" id="A0A8H3LWV6"/>
<dbReference type="EMBL" id="BLAL01000228">
    <property type="protein sequence ID" value="GES93541.1"/>
    <property type="molecule type" value="Genomic_DNA"/>
</dbReference>
<organism evidence="2 3">
    <name type="scientific">Rhizophagus clarus</name>
    <dbReference type="NCBI Taxonomy" id="94130"/>
    <lineage>
        <taxon>Eukaryota</taxon>
        <taxon>Fungi</taxon>
        <taxon>Fungi incertae sedis</taxon>
        <taxon>Mucoromycota</taxon>
        <taxon>Glomeromycotina</taxon>
        <taxon>Glomeromycetes</taxon>
        <taxon>Glomerales</taxon>
        <taxon>Glomeraceae</taxon>
        <taxon>Rhizophagus</taxon>
    </lineage>
</organism>
<dbReference type="OrthoDB" id="2439461at2759"/>
<evidence type="ECO:0000313" key="2">
    <source>
        <dbReference type="EMBL" id="GES93541.1"/>
    </source>
</evidence>
<gene>
    <name evidence="2" type="ORF">RCL2_002028500</name>
</gene>
<reference evidence="2" key="1">
    <citation type="submission" date="2019-10" db="EMBL/GenBank/DDBJ databases">
        <title>Conservation and host-specific expression of non-tandemly repeated heterogenous ribosome RNA gene in arbuscular mycorrhizal fungi.</title>
        <authorList>
            <person name="Maeda T."/>
            <person name="Kobayashi Y."/>
            <person name="Nakagawa T."/>
            <person name="Ezawa T."/>
            <person name="Yamaguchi K."/>
            <person name="Bino T."/>
            <person name="Nishimoto Y."/>
            <person name="Shigenobu S."/>
            <person name="Kawaguchi M."/>
        </authorList>
    </citation>
    <scope>NUCLEOTIDE SEQUENCE</scope>
    <source>
        <strain evidence="2">HR1</strain>
    </source>
</reference>
<dbReference type="Proteomes" id="UP000615446">
    <property type="component" value="Unassembled WGS sequence"/>
</dbReference>
<feature type="compositionally biased region" description="Basic and acidic residues" evidence="1">
    <location>
        <begin position="40"/>
        <end position="58"/>
    </location>
</feature>
<protein>
    <submittedName>
        <fullName evidence="2">Uncharacterized protein</fullName>
    </submittedName>
</protein>